<dbReference type="InterPro" id="IPR049281">
    <property type="entry name" value="BVU_3817-like_C_sf"/>
</dbReference>
<feature type="domain" description="DUF5606" evidence="1">
    <location>
        <begin position="4"/>
        <end position="48"/>
    </location>
</feature>
<evidence type="ECO:0000313" key="4">
    <source>
        <dbReference type="Proteomes" id="UP001497602"/>
    </source>
</evidence>
<dbReference type="InterPro" id="IPR041218">
    <property type="entry name" value="DUF5606"/>
</dbReference>
<dbReference type="RefSeq" id="WP_348737276.1">
    <property type="nucleotide sequence ID" value="NZ_CAXJRC010000006.1"/>
</dbReference>
<comment type="caution">
    <text evidence="3">The sequence shown here is derived from an EMBL/GenBank/DDBJ whole genome shotgun (WGS) entry which is preliminary data.</text>
</comment>
<evidence type="ECO:0000259" key="2">
    <source>
        <dbReference type="Pfam" id="PF21186"/>
    </source>
</evidence>
<sequence>MEFNKIIAVTGKPGLFEILSQTKTGVIVRSITDNKRFPITATHNVSLLENIAIYTYEEEVPLAEVFKNIANKEDGNEAISHKESSKNLLNYFSEVLPNFDEERVYASNIKKVIQWYNSLVKANFDFKSLEKVATTEEEE</sequence>
<gene>
    <name evidence="3" type="ORF">T190115A13A_150074</name>
</gene>
<organism evidence="3 4">
    <name type="scientific">Tenacibaculum vairaonense</name>
    <dbReference type="NCBI Taxonomy" id="3137860"/>
    <lineage>
        <taxon>Bacteria</taxon>
        <taxon>Pseudomonadati</taxon>
        <taxon>Bacteroidota</taxon>
        <taxon>Flavobacteriia</taxon>
        <taxon>Flavobacteriales</taxon>
        <taxon>Flavobacteriaceae</taxon>
        <taxon>Tenacibaculum</taxon>
    </lineage>
</organism>
<dbReference type="EMBL" id="CAXJRC010000006">
    <property type="protein sequence ID" value="CAL2105443.1"/>
    <property type="molecule type" value="Genomic_DNA"/>
</dbReference>
<accession>A0ABP1F7Y0</accession>
<dbReference type="InterPro" id="IPR049280">
    <property type="entry name" value="DUF6852"/>
</dbReference>
<dbReference type="Gene3D" id="1.10.10.1650">
    <property type="match status" value="1"/>
</dbReference>
<keyword evidence="4" id="KW-1185">Reference proteome</keyword>
<proteinExistence type="predicted"/>
<name>A0ABP1F7Y0_9FLAO</name>
<protein>
    <submittedName>
        <fullName evidence="3">DUF5606 domain-containing protein</fullName>
    </submittedName>
</protein>
<dbReference type="Gene3D" id="2.30.30.730">
    <property type="match status" value="1"/>
</dbReference>
<evidence type="ECO:0000313" key="3">
    <source>
        <dbReference type="EMBL" id="CAL2105443.1"/>
    </source>
</evidence>
<dbReference type="Pfam" id="PF21186">
    <property type="entry name" value="DUF6852"/>
    <property type="match status" value="1"/>
</dbReference>
<evidence type="ECO:0000259" key="1">
    <source>
        <dbReference type="Pfam" id="PF18347"/>
    </source>
</evidence>
<reference evidence="3 4" key="1">
    <citation type="submission" date="2024-05" db="EMBL/GenBank/DDBJ databases">
        <authorList>
            <person name="Duchaud E."/>
        </authorList>
    </citation>
    <scope>NUCLEOTIDE SEQUENCE [LARGE SCALE GENOMIC DNA]</scope>
    <source>
        <strain evidence="3">Ena-SAMPLE-TAB-13-05-2024-13:56:06:370-140305</strain>
    </source>
</reference>
<feature type="domain" description="DUF6852" evidence="2">
    <location>
        <begin position="51"/>
        <end position="119"/>
    </location>
</feature>
<dbReference type="Proteomes" id="UP001497602">
    <property type="component" value="Unassembled WGS sequence"/>
</dbReference>
<dbReference type="InterPro" id="IPR049282">
    <property type="entry name" value="BVU_3817_N_sf"/>
</dbReference>
<dbReference type="Pfam" id="PF18347">
    <property type="entry name" value="DUF5606"/>
    <property type="match status" value="1"/>
</dbReference>